<name>A0A2K1L3R8_PHYPA</name>
<reference evidence="2" key="3">
    <citation type="submission" date="2020-12" db="UniProtKB">
        <authorList>
            <consortium name="EnsemblPlants"/>
        </authorList>
    </citation>
    <scope>IDENTIFICATION</scope>
</reference>
<dbReference type="PaxDb" id="3218-PP1S456_20V6.1"/>
<evidence type="ECO:0000313" key="1">
    <source>
        <dbReference type="EMBL" id="PNR60667.1"/>
    </source>
</evidence>
<dbReference type="Proteomes" id="UP000006727">
    <property type="component" value="Chromosome 2"/>
</dbReference>
<accession>A0A2K1L3R8</accession>
<dbReference type="InParanoid" id="A0A2K1L3R8"/>
<gene>
    <name evidence="1" type="ORF">PHYPA_003460</name>
</gene>
<reference evidence="1 3" key="1">
    <citation type="journal article" date="2008" name="Science">
        <title>The Physcomitrella genome reveals evolutionary insights into the conquest of land by plants.</title>
        <authorList>
            <person name="Rensing S."/>
            <person name="Lang D."/>
            <person name="Zimmer A."/>
            <person name="Terry A."/>
            <person name="Salamov A."/>
            <person name="Shapiro H."/>
            <person name="Nishiyama T."/>
            <person name="Perroud P.-F."/>
            <person name="Lindquist E."/>
            <person name="Kamisugi Y."/>
            <person name="Tanahashi T."/>
            <person name="Sakakibara K."/>
            <person name="Fujita T."/>
            <person name="Oishi K."/>
            <person name="Shin-I T."/>
            <person name="Kuroki Y."/>
            <person name="Toyoda A."/>
            <person name="Suzuki Y."/>
            <person name="Hashimoto A."/>
            <person name="Yamaguchi K."/>
            <person name="Sugano A."/>
            <person name="Kohara Y."/>
            <person name="Fujiyama A."/>
            <person name="Anterola A."/>
            <person name="Aoki S."/>
            <person name="Ashton N."/>
            <person name="Barbazuk W.B."/>
            <person name="Barker E."/>
            <person name="Bennetzen J."/>
            <person name="Bezanilla M."/>
            <person name="Blankenship R."/>
            <person name="Cho S.H."/>
            <person name="Dutcher S."/>
            <person name="Estelle M."/>
            <person name="Fawcett J.A."/>
            <person name="Gundlach H."/>
            <person name="Hanada K."/>
            <person name="Heyl A."/>
            <person name="Hicks K.A."/>
            <person name="Hugh J."/>
            <person name="Lohr M."/>
            <person name="Mayer K."/>
            <person name="Melkozernov A."/>
            <person name="Murata T."/>
            <person name="Nelson D."/>
            <person name="Pils B."/>
            <person name="Prigge M."/>
            <person name="Reiss B."/>
            <person name="Renner T."/>
            <person name="Rombauts S."/>
            <person name="Rushton P."/>
            <person name="Sanderfoot A."/>
            <person name="Schween G."/>
            <person name="Shiu S.-H."/>
            <person name="Stueber K."/>
            <person name="Theodoulou F.L."/>
            <person name="Tu H."/>
            <person name="Van de Peer Y."/>
            <person name="Verrier P.J."/>
            <person name="Waters E."/>
            <person name="Wood A."/>
            <person name="Yang L."/>
            <person name="Cove D."/>
            <person name="Cuming A."/>
            <person name="Hasebe M."/>
            <person name="Lucas S."/>
            <person name="Mishler D.B."/>
            <person name="Reski R."/>
            <person name="Grigoriev I."/>
            <person name="Quatrano R.S."/>
            <person name="Boore J.L."/>
        </authorList>
    </citation>
    <scope>NUCLEOTIDE SEQUENCE [LARGE SCALE GENOMIC DNA]</scope>
    <source>
        <strain evidence="2 3">cv. Gransden 2004</strain>
    </source>
</reference>
<dbReference type="EMBL" id="ABEU02000002">
    <property type="protein sequence ID" value="PNR60667.1"/>
    <property type="molecule type" value="Genomic_DNA"/>
</dbReference>
<keyword evidence="3" id="KW-1185">Reference proteome</keyword>
<organism evidence="1">
    <name type="scientific">Physcomitrium patens</name>
    <name type="common">Spreading-leaved earth moss</name>
    <name type="synonym">Physcomitrella patens</name>
    <dbReference type="NCBI Taxonomy" id="3218"/>
    <lineage>
        <taxon>Eukaryota</taxon>
        <taxon>Viridiplantae</taxon>
        <taxon>Streptophyta</taxon>
        <taxon>Embryophyta</taxon>
        <taxon>Bryophyta</taxon>
        <taxon>Bryophytina</taxon>
        <taxon>Bryopsida</taxon>
        <taxon>Funariidae</taxon>
        <taxon>Funariales</taxon>
        <taxon>Funariaceae</taxon>
        <taxon>Physcomitrium</taxon>
    </lineage>
</organism>
<proteinExistence type="predicted"/>
<sequence length="95" mass="10584">MQEQDGDLPIRSRLRGNTGECASRTIMRWAKIHAALHTALTEYSTAVHKLGSPNPLPHKLKSKIIRISESAACSLEKCLQIILKQVDEIGCFTEQ</sequence>
<evidence type="ECO:0000313" key="2">
    <source>
        <dbReference type="EnsemblPlants" id="Pp3c2_30950V3.1"/>
    </source>
</evidence>
<dbReference type="Gramene" id="Pp3c2_30950V3.1">
    <property type="protein sequence ID" value="Pp3c2_30950V3.1"/>
    <property type="gene ID" value="Pp3c2_30950"/>
</dbReference>
<dbReference type="EnsemblPlants" id="Pp3c2_30950V3.1">
    <property type="protein sequence ID" value="Pp3c2_30950V3.1"/>
    <property type="gene ID" value="Pp3c2_30950"/>
</dbReference>
<reference evidence="1 3" key="2">
    <citation type="journal article" date="2018" name="Plant J.">
        <title>The Physcomitrella patens chromosome-scale assembly reveals moss genome structure and evolution.</title>
        <authorList>
            <person name="Lang D."/>
            <person name="Ullrich K.K."/>
            <person name="Murat F."/>
            <person name="Fuchs J."/>
            <person name="Jenkins J."/>
            <person name="Haas F.B."/>
            <person name="Piednoel M."/>
            <person name="Gundlach H."/>
            <person name="Van Bel M."/>
            <person name="Meyberg R."/>
            <person name="Vives C."/>
            <person name="Morata J."/>
            <person name="Symeonidi A."/>
            <person name="Hiss M."/>
            <person name="Muchero W."/>
            <person name="Kamisugi Y."/>
            <person name="Saleh O."/>
            <person name="Blanc G."/>
            <person name="Decker E.L."/>
            <person name="van Gessel N."/>
            <person name="Grimwood J."/>
            <person name="Hayes R.D."/>
            <person name="Graham S.W."/>
            <person name="Gunter L.E."/>
            <person name="McDaniel S.F."/>
            <person name="Hoernstein S.N.W."/>
            <person name="Larsson A."/>
            <person name="Li F.W."/>
            <person name="Perroud P.F."/>
            <person name="Phillips J."/>
            <person name="Ranjan P."/>
            <person name="Rokshar D.S."/>
            <person name="Rothfels C.J."/>
            <person name="Schneider L."/>
            <person name="Shu S."/>
            <person name="Stevenson D.W."/>
            <person name="Thummler F."/>
            <person name="Tillich M."/>
            <person name="Villarreal Aguilar J.C."/>
            <person name="Widiez T."/>
            <person name="Wong G.K."/>
            <person name="Wymore A."/>
            <person name="Zhang Y."/>
            <person name="Zimmer A.D."/>
            <person name="Quatrano R.S."/>
            <person name="Mayer K.F.X."/>
            <person name="Goodstein D."/>
            <person name="Casacuberta J.M."/>
            <person name="Vandepoele K."/>
            <person name="Reski R."/>
            <person name="Cuming A.C."/>
            <person name="Tuskan G.A."/>
            <person name="Maumus F."/>
            <person name="Salse J."/>
            <person name="Schmutz J."/>
            <person name="Rensing S.A."/>
        </authorList>
    </citation>
    <scope>NUCLEOTIDE SEQUENCE [LARGE SCALE GENOMIC DNA]</scope>
    <source>
        <strain evidence="2 3">cv. Gransden 2004</strain>
    </source>
</reference>
<protein>
    <submittedName>
        <fullName evidence="1 2">Uncharacterized protein</fullName>
    </submittedName>
</protein>
<dbReference type="AlphaFoldDB" id="A0A2K1L3R8"/>
<evidence type="ECO:0000313" key="3">
    <source>
        <dbReference type="Proteomes" id="UP000006727"/>
    </source>
</evidence>